<evidence type="ECO:0000256" key="1">
    <source>
        <dbReference type="SAM" id="MobiDB-lite"/>
    </source>
</evidence>
<evidence type="ECO:0000313" key="3">
    <source>
        <dbReference type="EMBL" id="SCL51480.1"/>
    </source>
</evidence>
<protein>
    <submittedName>
        <fullName evidence="3">Uncharacterized protein</fullName>
    </submittedName>
</protein>
<feature type="region of interest" description="Disordered" evidence="1">
    <location>
        <begin position="1"/>
        <end position="126"/>
    </location>
</feature>
<keyword evidence="4" id="KW-1185">Reference proteome</keyword>
<dbReference type="STRING" id="683228.GA0070617_1791"/>
<name>A0A1C6UBL6_9ACTN</name>
<feature type="compositionally biased region" description="Basic and acidic residues" evidence="1">
    <location>
        <begin position="48"/>
        <end position="70"/>
    </location>
</feature>
<organism evidence="3 4">
    <name type="scientific">Micromonospora yangpuensis</name>
    <dbReference type="NCBI Taxonomy" id="683228"/>
    <lineage>
        <taxon>Bacteria</taxon>
        <taxon>Bacillati</taxon>
        <taxon>Actinomycetota</taxon>
        <taxon>Actinomycetes</taxon>
        <taxon>Micromonosporales</taxon>
        <taxon>Micromonosporaceae</taxon>
        <taxon>Micromonospora</taxon>
    </lineage>
</organism>
<evidence type="ECO:0000256" key="2">
    <source>
        <dbReference type="SAM" id="Phobius"/>
    </source>
</evidence>
<feature type="compositionally biased region" description="Basic and acidic residues" evidence="1">
    <location>
        <begin position="297"/>
        <end position="306"/>
    </location>
</feature>
<feature type="compositionally biased region" description="Low complexity" evidence="1">
    <location>
        <begin position="308"/>
        <end position="321"/>
    </location>
</feature>
<accession>A0A1C6UBL6</accession>
<evidence type="ECO:0000313" key="4">
    <source>
        <dbReference type="Proteomes" id="UP000198937"/>
    </source>
</evidence>
<keyword evidence="2" id="KW-0812">Transmembrane</keyword>
<dbReference type="Proteomes" id="UP000198937">
    <property type="component" value="Unassembled WGS sequence"/>
</dbReference>
<feature type="compositionally biased region" description="Basic and acidic residues" evidence="1">
    <location>
        <begin position="246"/>
        <end position="255"/>
    </location>
</feature>
<feature type="transmembrane region" description="Helical" evidence="2">
    <location>
        <begin position="457"/>
        <end position="474"/>
    </location>
</feature>
<sequence length="475" mass="49261">MPDVDGRRSFPEDQEPHWYPAERGYGEPEWQATEESRYQTDGFVLPDQRTEPGQRRYDERDEPTVRRPGDTGRYGADDPLGGEGADTDSYLPTRSRRGEPSGEVTAGGRAADSQRRRAAHTSMEIALPVPRRPVAVPVSTDPYAPPASADPYAVPVSADPYAPPVSADPYAPPVSADPYAAERQPVDPVRSSPLAGYPIVGPSRGAEPGRTNPPTDPARGTDPVEPLAGPEPEHATDLGRAIDPSRGADLDRGADPGRNTGPARFVDTGAGGLNRPADLGRDAAQGVATDQGTESGRSTEHGRGVEHGPGAVPGQGAQAALGTGGGRPAEPPHPLELPTGPMPPIAPRPDLAGPGADPGAYGPDGGRLPGAPVGDGVYRTRRPALAVLLALLVVFFEVPALRVFYNGLVGDPLSTANVVVGTFLVAGLPIFAIGLYGLRTGGLAISDGRGWLRPPTAYLTVGLVLFLAAALAAGS</sequence>
<feature type="region of interest" description="Disordered" evidence="1">
    <location>
        <begin position="163"/>
        <end position="368"/>
    </location>
</feature>
<feature type="transmembrane region" description="Helical" evidence="2">
    <location>
        <begin position="384"/>
        <end position="405"/>
    </location>
</feature>
<dbReference type="EMBL" id="FMIA01000002">
    <property type="protein sequence ID" value="SCL51480.1"/>
    <property type="molecule type" value="Genomic_DNA"/>
</dbReference>
<keyword evidence="2" id="KW-0472">Membrane</keyword>
<gene>
    <name evidence="3" type="ORF">GA0070617_1791</name>
</gene>
<feature type="compositionally biased region" description="Low complexity" evidence="1">
    <location>
        <begin position="348"/>
        <end position="361"/>
    </location>
</feature>
<proteinExistence type="predicted"/>
<feature type="compositionally biased region" description="Basic and acidic residues" evidence="1">
    <location>
        <begin position="1"/>
        <end position="16"/>
    </location>
</feature>
<feature type="compositionally biased region" description="Pro residues" evidence="1">
    <location>
        <begin position="329"/>
        <end position="347"/>
    </location>
</feature>
<feature type="transmembrane region" description="Helical" evidence="2">
    <location>
        <begin position="417"/>
        <end position="436"/>
    </location>
</feature>
<dbReference type="AlphaFoldDB" id="A0A1C6UBL6"/>
<keyword evidence="2" id="KW-1133">Transmembrane helix</keyword>
<reference evidence="3 4" key="1">
    <citation type="submission" date="2016-06" db="EMBL/GenBank/DDBJ databases">
        <authorList>
            <person name="Kjaerup R.B."/>
            <person name="Dalgaard T.S."/>
            <person name="Juul-Madsen H.R."/>
        </authorList>
    </citation>
    <scope>NUCLEOTIDE SEQUENCE [LARGE SCALE GENOMIC DNA]</scope>
    <source>
        <strain evidence="3 4">DSM 45577</strain>
    </source>
</reference>